<evidence type="ECO:0000313" key="3">
    <source>
        <dbReference type="Proteomes" id="UP000656548"/>
    </source>
</evidence>
<gene>
    <name evidence="2" type="ORF">H4W30_006942</name>
</gene>
<accession>A0ABR9LHY3</accession>
<feature type="region of interest" description="Disordered" evidence="1">
    <location>
        <begin position="120"/>
        <end position="140"/>
    </location>
</feature>
<feature type="region of interest" description="Disordered" evidence="1">
    <location>
        <begin position="160"/>
        <end position="193"/>
    </location>
</feature>
<feature type="compositionally biased region" description="Polar residues" evidence="1">
    <location>
        <begin position="166"/>
        <end position="180"/>
    </location>
</feature>
<dbReference type="EMBL" id="JADBEJ010000005">
    <property type="protein sequence ID" value="MBE1579882.1"/>
    <property type="molecule type" value="Genomic_DNA"/>
</dbReference>
<evidence type="ECO:0000313" key="2">
    <source>
        <dbReference type="EMBL" id="MBE1579882.1"/>
    </source>
</evidence>
<protein>
    <submittedName>
        <fullName evidence="2">Uncharacterized protein</fullName>
    </submittedName>
</protein>
<evidence type="ECO:0000256" key="1">
    <source>
        <dbReference type="SAM" id="MobiDB-lite"/>
    </source>
</evidence>
<organism evidence="2 3">
    <name type="scientific">Amycolatopsis roodepoortensis</name>
    <dbReference type="NCBI Taxonomy" id="700274"/>
    <lineage>
        <taxon>Bacteria</taxon>
        <taxon>Bacillati</taxon>
        <taxon>Actinomycetota</taxon>
        <taxon>Actinomycetes</taxon>
        <taxon>Pseudonocardiales</taxon>
        <taxon>Pseudonocardiaceae</taxon>
        <taxon>Amycolatopsis</taxon>
    </lineage>
</organism>
<sequence>MRPAFRGRFSATQVCGGAWRRPFHGQRGGLRTGVLVAAFRPRAPTARLVNVPLNGQRSASPRRVPVAAFRRHGSNGETYQQRPFHDQRGALRTGGPSPLSGDAGLVARLGGELEWPKLRGRTRHPWPLSGDAGSGDETCQRRPFLGQRVALRRVPVATFRQRAKQQDSTVNLKDQSSASAHATRGRFPATHSNGDACRCALERPTRSPPRRVPVATFLRRAKQQDPTVNLKDQSSVSARIARGRIPATRGLVASQWPLWKAQAGPGAPRRFRRCGPNRET</sequence>
<reference evidence="2 3" key="1">
    <citation type="submission" date="2020-10" db="EMBL/GenBank/DDBJ databases">
        <title>Sequencing the genomes of 1000 actinobacteria strains.</title>
        <authorList>
            <person name="Klenk H.-P."/>
        </authorList>
    </citation>
    <scope>NUCLEOTIDE SEQUENCE [LARGE SCALE GENOMIC DNA]</scope>
    <source>
        <strain evidence="2 3">DSM 46661</strain>
    </source>
</reference>
<comment type="caution">
    <text evidence="2">The sequence shown here is derived from an EMBL/GenBank/DDBJ whole genome shotgun (WGS) entry which is preliminary data.</text>
</comment>
<dbReference type="Proteomes" id="UP000656548">
    <property type="component" value="Unassembled WGS sequence"/>
</dbReference>
<keyword evidence="3" id="KW-1185">Reference proteome</keyword>
<proteinExistence type="predicted"/>
<feature type="region of interest" description="Disordered" evidence="1">
    <location>
        <begin position="76"/>
        <end position="99"/>
    </location>
</feature>
<name>A0ABR9LHY3_9PSEU</name>